<dbReference type="PATRIC" id="fig|1129367.4.peg.2022"/>
<dbReference type="Pfam" id="PF13524">
    <property type="entry name" value="Glyco_trans_1_2"/>
    <property type="match status" value="1"/>
</dbReference>
<dbReference type="InterPro" id="IPR055259">
    <property type="entry name" value="YkvP/CgeB_Glyco_trans-like"/>
</dbReference>
<sequence>MIIIHFIQRLLLYMSFFASKIFFAKTNKEQWVVGVDEISSMISLLGNVVAPVKTVSLSKNPYYTLKYDYHISCENKLLSYAIRGVYAPILLGYLANTSDKFLYVWNTGFLFDRDFEFKFLKSKEKKIVCMFLGNDIRAPKLMLDYCKDKGLDHFVDYVGAGNPYYLSDKFLNKKKKAAQSADAYADAVFNAPIDQMSYLECKQYPLPYMYNKDLISNNSSKFENLSKLKVLHAPSSPLLKGTGLVRAAVKKLEMKGYEFEYVELQNVSNAEVLEHLKSSHIVLNQFYAFLPGVFGIESMANGCAVLQSANPEIETSLPQNERGAWVVTGYWEIYDNLKYLLDNPNEIEKIANKGVDYVRRYHTYEAASEYIKSVLAENGIES</sequence>
<comment type="caution">
    <text evidence="2">The sequence shown here is derived from an EMBL/GenBank/DDBJ whole genome shotgun (WGS) entry which is preliminary data.</text>
</comment>
<evidence type="ECO:0000313" key="2">
    <source>
        <dbReference type="EMBL" id="KKE83966.1"/>
    </source>
</evidence>
<dbReference type="Proteomes" id="UP000033434">
    <property type="component" value="Unassembled WGS sequence"/>
</dbReference>
<dbReference type="AlphaFoldDB" id="A0A0F6ADS0"/>
<dbReference type="SUPFAM" id="SSF53756">
    <property type="entry name" value="UDP-Glycosyltransferase/glycogen phosphorylase"/>
    <property type="match status" value="1"/>
</dbReference>
<proteinExistence type="predicted"/>
<feature type="domain" description="Spore protein YkvP/CgeB glycosyl transferase-like" evidence="1">
    <location>
        <begin position="261"/>
        <end position="370"/>
    </location>
</feature>
<evidence type="ECO:0000259" key="1">
    <source>
        <dbReference type="Pfam" id="PF13524"/>
    </source>
</evidence>
<reference evidence="2 3" key="1">
    <citation type="journal article" date="2015" name="BMC Genomics">
        <title>Genome mining reveals unlocked bioactive potential of marine Gram-negative bacteria.</title>
        <authorList>
            <person name="Machado H."/>
            <person name="Sonnenschein E.C."/>
            <person name="Melchiorsen J."/>
            <person name="Gram L."/>
        </authorList>
    </citation>
    <scope>NUCLEOTIDE SEQUENCE [LARGE SCALE GENOMIC DNA]</scope>
    <source>
        <strain evidence="2 3">S4054</strain>
    </source>
</reference>
<organism evidence="2 3">
    <name type="scientific">Pseudoalteromonas luteoviolacea S4054</name>
    <dbReference type="NCBI Taxonomy" id="1129367"/>
    <lineage>
        <taxon>Bacteria</taxon>
        <taxon>Pseudomonadati</taxon>
        <taxon>Pseudomonadota</taxon>
        <taxon>Gammaproteobacteria</taxon>
        <taxon>Alteromonadales</taxon>
        <taxon>Pseudoalteromonadaceae</taxon>
        <taxon>Pseudoalteromonas</taxon>
    </lineage>
</organism>
<dbReference type="Gene3D" id="3.40.50.2000">
    <property type="entry name" value="Glycogen Phosphorylase B"/>
    <property type="match status" value="1"/>
</dbReference>
<dbReference type="EMBL" id="AUXW01000139">
    <property type="protein sequence ID" value="KKE83966.1"/>
    <property type="molecule type" value="Genomic_DNA"/>
</dbReference>
<name>A0A0F6ADS0_9GAMM</name>
<protein>
    <recommendedName>
        <fullName evidence="1">Spore protein YkvP/CgeB glycosyl transferase-like domain-containing protein</fullName>
    </recommendedName>
</protein>
<gene>
    <name evidence="2" type="ORF">N479_11175</name>
</gene>
<evidence type="ECO:0000313" key="3">
    <source>
        <dbReference type="Proteomes" id="UP000033434"/>
    </source>
</evidence>
<accession>A0A0F6ADS0</accession>